<evidence type="ECO:0000259" key="1">
    <source>
        <dbReference type="Pfam" id="PF00535"/>
    </source>
</evidence>
<dbReference type="PANTHER" id="PTHR48090:SF7">
    <property type="entry name" value="RFBJ PROTEIN"/>
    <property type="match status" value="1"/>
</dbReference>
<dbReference type="InterPro" id="IPR050256">
    <property type="entry name" value="Glycosyltransferase_2"/>
</dbReference>
<proteinExistence type="predicted"/>
<dbReference type="Pfam" id="PF00535">
    <property type="entry name" value="Glycos_transf_2"/>
    <property type="match status" value="1"/>
</dbReference>
<organism evidence="2">
    <name type="scientific">marine sediment metagenome</name>
    <dbReference type="NCBI Taxonomy" id="412755"/>
    <lineage>
        <taxon>unclassified sequences</taxon>
        <taxon>metagenomes</taxon>
        <taxon>ecological metagenomes</taxon>
    </lineage>
</organism>
<dbReference type="InterPro" id="IPR029044">
    <property type="entry name" value="Nucleotide-diphossugar_trans"/>
</dbReference>
<evidence type="ECO:0000313" key="2">
    <source>
        <dbReference type="EMBL" id="GAG70092.1"/>
    </source>
</evidence>
<dbReference type="SUPFAM" id="SSF53448">
    <property type="entry name" value="Nucleotide-diphospho-sugar transferases"/>
    <property type="match status" value="1"/>
</dbReference>
<dbReference type="AlphaFoldDB" id="X1AKL1"/>
<comment type="caution">
    <text evidence="2">The sequence shown here is derived from an EMBL/GenBank/DDBJ whole genome shotgun (WGS) entry which is preliminary data.</text>
</comment>
<feature type="domain" description="Glycosyltransferase 2-like" evidence="1">
    <location>
        <begin position="8"/>
        <end position="133"/>
    </location>
</feature>
<reference evidence="2" key="1">
    <citation type="journal article" date="2014" name="Front. Microbiol.">
        <title>High frequency of phylogenetically diverse reductive dehalogenase-homologous genes in deep subseafloor sedimentary metagenomes.</title>
        <authorList>
            <person name="Kawai M."/>
            <person name="Futagami T."/>
            <person name="Toyoda A."/>
            <person name="Takaki Y."/>
            <person name="Nishi S."/>
            <person name="Hori S."/>
            <person name="Arai W."/>
            <person name="Tsubouchi T."/>
            <person name="Morono Y."/>
            <person name="Uchiyama I."/>
            <person name="Ito T."/>
            <person name="Fujiyama A."/>
            <person name="Inagaki F."/>
            <person name="Takami H."/>
        </authorList>
    </citation>
    <scope>NUCLEOTIDE SEQUENCE</scope>
    <source>
        <strain evidence="2">Expedition CK06-06</strain>
    </source>
</reference>
<feature type="non-terminal residue" evidence="2">
    <location>
        <position position="156"/>
    </location>
</feature>
<sequence length="156" mass="16882">MDYPSVWIVIPAYNEAQIIEDVLHELLEYDSSYNVIVVDDGSSDTTAAIAKKFSTQVLIHPINLGQGAALATGIEYALRANAQIIVTFDADGQMRPQDIGTLVDKVVNEGVDVALGTRFLASPPEGMPRMKRLTLKLATVLTKLTTGLKITDTHNG</sequence>
<dbReference type="PANTHER" id="PTHR48090">
    <property type="entry name" value="UNDECAPRENYL-PHOSPHATE 4-DEOXY-4-FORMAMIDO-L-ARABINOSE TRANSFERASE-RELATED"/>
    <property type="match status" value="1"/>
</dbReference>
<dbReference type="EMBL" id="BART01008188">
    <property type="protein sequence ID" value="GAG70092.1"/>
    <property type="molecule type" value="Genomic_DNA"/>
</dbReference>
<protein>
    <recommendedName>
        <fullName evidence="1">Glycosyltransferase 2-like domain-containing protein</fullName>
    </recommendedName>
</protein>
<accession>X1AKL1</accession>
<dbReference type="InterPro" id="IPR001173">
    <property type="entry name" value="Glyco_trans_2-like"/>
</dbReference>
<gene>
    <name evidence="2" type="ORF">S01H4_18463</name>
</gene>
<dbReference type="Gene3D" id="3.90.550.10">
    <property type="entry name" value="Spore Coat Polysaccharide Biosynthesis Protein SpsA, Chain A"/>
    <property type="match status" value="1"/>
</dbReference>
<dbReference type="CDD" id="cd04179">
    <property type="entry name" value="DPM_DPG-synthase_like"/>
    <property type="match status" value="1"/>
</dbReference>
<name>X1AKL1_9ZZZZ</name>